<evidence type="ECO:0000313" key="3">
    <source>
        <dbReference type="EMBL" id="PIM98268.1"/>
    </source>
</evidence>
<dbReference type="PANTHER" id="PTHR16019">
    <property type="entry name" value="SYNAPSE-ASSOCIATED PROTEIN"/>
    <property type="match status" value="1"/>
</dbReference>
<feature type="compositionally biased region" description="Acidic residues" evidence="1">
    <location>
        <begin position="254"/>
        <end position="265"/>
    </location>
</feature>
<dbReference type="PROSITE" id="PS50858">
    <property type="entry name" value="BSD"/>
    <property type="match status" value="1"/>
</dbReference>
<evidence type="ECO:0000259" key="2">
    <source>
        <dbReference type="PROSITE" id="PS50858"/>
    </source>
</evidence>
<dbReference type="EMBL" id="NKXS01008562">
    <property type="protein sequence ID" value="PIM98268.1"/>
    <property type="molecule type" value="Genomic_DNA"/>
</dbReference>
<dbReference type="Gene3D" id="1.10.3970.10">
    <property type="entry name" value="BSD domain"/>
    <property type="match status" value="1"/>
</dbReference>
<dbReference type="SMART" id="SM00751">
    <property type="entry name" value="BSD"/>
    <property type="match status" value="1"/>
</dbReference>
<feature type="region of interest" description="Disordered" evidence="1">
    <location>
        <begin position="1"/>
        <end position="44"/>
    </location>
</feature>
<feature type="compositionally biased region" description="Acidic residues" evidence="1">
    <location>
        <begin position="428"/>
        <end position="447"/>
    </location>
</feature>
<dbReference type="OrthoDB" id="73788at2759"/>
<dbReference type="GO" id="GO:0005737">
    <property type="term" value="C:cytoplasm"/>
    <property type="evidence" value="ECO:0007669"/>
    <property type="project" value="TreeGrafter"/>
</dbReference>
<dbReference type="InterPro" id="IPR035925">
    <property type="entry name" value="BSD_dom_sf"/>
</dbReference>
<dbReference type="Proteomes" id="UP000231279">
    <property type="component" value="Unassembled WGS sequence"/>
</dbReference>
<name>A0A2G9FYX9_9LAMI</name>
<feature type="domain" description="BSD" evidence="2">
    <location>
        <begin position="181"/>
        <end position="233"/>
    </location>
</feature>
<keyword evidence="4" id="KW-1185">Reference proteome</keyword>
<reference evidence="4" key="1">
    <citation type="journal article" date="2018" name="Gigascience">
        <title>Genome assembly of the Pink Ipe (Handroanthus impetiginosus, Bignoniaceae), a highly valued, ecologically keystone Neotropical timber forest tree.</title>
        <authorList>
            <person name="Silva-Junior O.B."/>
            <person name="Grattapaglia D."/>
            <person name="Novaes E."/>
            <person name="Collevatti R.G."/>
        </authorList>
    </citation>
    <scope>NUCLEOTIDE SEQUENCE [LARGE SCALE GENOMIC DNA]</scope>
    <source>
        <strain evidence="4">cv. UFG-1</strain>
    </source>
</reference>
<dbReference type="InterPro" id="IPR005607">
    <property type="entry name" value="BSD_dom"/>
</dbReference>
<evidence type="ECO:0000313" key="4">
    <source>
        <dbReference type="Proteomes" id="UP000231279"/>
    </source>
</evidence>
<dbReference type="AlphaFoldDB" id="A0A2G9FYX9"/>
<feature type="compositionally biased region" description="Acidic residues" evidence="1">
    <location>
        <begin position="387"/>
        <end position="402"/>
    </location>
</feature>
<dbReference type="InterPro" id="IPR051494">
    <property type="entry name" value="BSD_domain-containing"/>
</dbReference>
<feature type="compositionally biased region" description="Basic and acidic residues" evidence="1">
    <location>
        <begin position="275"/>
        <end position="289"/>
    </location>
</feature>
<proteinExistence type="predicted"/>
<organism evidence="3 4">
    <name type="scientific">Handroanthus impetiginosus</name>
    <dbReference type="NCBI Taxonomy" id="429701"/>
    <lineage>
        <taxon>Eukaryota</taxon>
        <taxon>Viridiplantae</taxon>
        <taxon>Streptophyta</taxon>
        <taxon>Embryophyta</taxon>
        <taxon>Tracheophyta</taxon>
        <taxon>Spermatophyta</taxon>
        <taxon>Magnoliopsida</taxon>
        <taxon>eudicotyledons</taxon>
        <taxon>Gunneridae</taxon>
        <taxon>Pentapetalae</taxon>
        <taxon>asterids</taxon>
        <taxon>lamiids</taxon>
        <taxon>Lamiales</taxon>
        <taxon>Bignoniaceae</taxon>
        <taxon>Crescentiina</taxon>
        <taxon>Tabebuia alliance</taxon>
        <taxon>Handroanthus</taxon>
    </lineage>
</organism>
<comment type="caution">
    <text evidence="3">The sequence shown here is derived from an EMBL/GenBank/DDBJ whole genome shotgun (WGS) entry which is preliminary data.</text>
</comment>
<dbReference type="SUPFAM" id="SSF140383">
    <property type="entry name" value="BSD domain-like"/>
    <property type="match status" value="1"/>
</dbReference>
<feature type="region of interest" description="Disordered" evidence="1">
    <location>
        <begin position="254"/>
        <end position="447"/>
    </location>
</feature>
<feature type="compositionally biased region" description="Basic and acidic residues" evidence="1">
    <location>
        <begin position="297"/>
        <end position="361"/>
    </location>
</feature>
<dbReference type="Pfam" id="PF03909">
    <property type="entry name" value="BSD"/>
    <property type="match status" value="1"/>
</dbReference>
<evidence type="ECO:0000256" key="1">
    <source>
        <dbReference type="SAM" id="MobiDB-lite"/>
    </source>
</evidence>
<protein>
    <recommendedName>
        <fullName evidence="2">BSD domain-containing protein</fullName>
    </recommendedName>
</protein>
<gene>
    <name evidence="3" type="ORF">CDL12_29255</name>
</gene>
<accession>A0A2G9FYX9</accession>
<sequence>MNFFKSILSDDPEPPKEEAPHETVTNSPHNSSQEDHNSDDVAQEGNADLWSFGGFIKTLASRSSVIETYSRDLKEFGSGLRKESEIIREAASRAVKDLPASLEAGSSAAHGVLDGVLKSTVEIISKESQLFASDGESETPEINRSLNAGRYSWFETQLSGIHSDLNTFCEEPEDVEEYKKWRSSFELEGRRDEIEELIGENGALESVYKRVVPSEVDHETFWCRYFYRVDKLKQQEMVRANLVRRAISVDDDDDELSWDVDDDDAKDGNGSELTSDVKAKGDGAGKKGVIDGSSNGTREEKDVDNFDAVDGDKNDVVESSKKSSGDVSIDEKEVKSDEVAGTKSDEKVKSEESVKENKDNENVGVEKGAFSGKGDVSAVSNHQAKMEEEEDLGWDEIEDIGSGDEKKILTTNTDRPNRPELKKQLTPTDDDEDLSWDIEDDDEPVKS</sequence>
<dbReference type="PANTHER" id="PTHR16019:SF5">
    <property type="entry name" value="BSD DOMAIN-CONTAINING PROTEIN 1"/>
    <property type="match status" value="1"/>
</dbReference>